<gene>
    <name evidence="2" type="ORF">PR048_000772</name>
</gene>
<evidence type="ECO:0000313" key="3">
    <source>
        <dbReference type="Proteomes" id="UP001159363"/>
    </source>
</evidence>
<dbReference type="EMBL" id="JARBHB010000001">
    <property type="protein sequence ID" value="KAJ8895440.1"/>
    <property type="molecule type" value="Genomic_DNA"/>
</dbReference>
<evidence type="ECO:0000313" key="2">
    <source>
        <dbReference type="EMBL" id="KAJ8895440.1"/>
    </source>
</evidence>
<keyword evidence="3" id="KW-1185">Reference proteome</keyword>
<organism evidence="2 3">
    <name type="scientific">Dryococelus australis</name>
    <dbReference type="NCBI Taxonomy" id="614101"/>
    <lineage>
        <taxon>Eukaryota</taxon>
        <taxon>Metazoa</taxon>
        <taxon>Ecdysozoa</taxon>
        <taxon>Arthropoda</taxon>
        <taxon>Hexapoda</taxon>
        <taxon>Insecta</taxon>
        <taxon>Pterygota</taxon>
        <taxon>Neoptera</taxon>
        <taxon>Polyneoptera</taxon>
        <taxon>Phasmatodea</taxon>
        <taxon>Verophasmatodea</taxon>
        <taxon>Anareolatae</taxon>
        <taxon>Phasmatidae</taxon>
        <taxon>Eurycanthinae</taxon>
        <taxon>Dryococelus</taxon>
    </lineage>
</organism>
<proteinExistence type="predicted"/>
<feature type="region of interest" description="Disordered" evidence="1">
    <location>
        <begin position="61"/>
        <end position="86"/>
    </location>
</feature>
<dbReference type="Proteomes" id="UP001159363">
    <property type="component" value="Chromosome 1"/>
</dbReference>
<name>A0ABQ9IFJ6_9NEOP</name>
<protein>
    <submittedName>
        <fullName evidence="2">Uncharacterized protein</fullName>
    </submittedName>
</protein>
<sequence>MSLVFCCVYKHCILPCVLCDCRFRLISLLKKLSPRPRRFSNKVLKAQNVFPWVVVEFSNKDLGSKNEQPGTHDAGRCNSEDSNASDKSFAMTVRINKLRKQQVLEKV</sequence>
<comment type="caution">
    <text evidence="2">The sequence shown here is derived from an EMBL/GenBank/DDBJ whole genome shotgun (WGS) entry which is preliminary data.</text>
</comment>
<evidence type="ECO:0000256" key="1">
    <source>
        <dbReference type="SAM" id="MobiDB-lite"/>
    </source>
</evidence>
<accession>A0ABQ9IFJ6</accession>
<reference evidence="2 3" key="1">
    <citation type="submission" date="2023-02" db="EMBL/GenBank/DDBJ databases">
        <title>LHISI_Scaffold_Assembly.</title>
        <authorList>
            <person name="Stuart O.P."/>
            <person name="Cleave R."/>
            <person name="Magrath M.J.L."/>
            <person name="Mikheyev A.S."/>
        </authorList>
    </citation>
    <scope>NUCLEOTIDE SEQUENCE [LARGE SCALE GENOMIC DNA]</scope>
    <source>
        <strain evidence="2">Daus_M_001</strain>
        <tissue evidence="2">Leg muscle</tissue>
    </source>
</reference>